<dbReference type="PANTHER" id="PTHR33434:SF2">
    <property type="entry name" value="FATTY ACID-BINDING PROTEIN TM_1468"/>
    <property type="match status" value="1"/>
</dbReference>
<dbReference type="RefSeq" id="WP_015262053.1">
    <property type="nucleotide sequence ID" value="NC_019903.1"/>
</dbReference>
<dbReference type="EMBL" id="CP003344">
    <property type="protein sequence ID" value="AGA69063.1"/>
    <property type="molecule type" value="Genomic_DNA"/>
</dbReference>
<keyword evidence="2" id="KW-0812">Transmembrane</keyword>
<dbReference type="InterPro" id="IPR050270">
    <property type="entry name" value="DegV_domain_contain"/>
</dbReference>
<dbReference type="STRING" id="871963.Desdi_1570"/>
<reference evidence="4" key="1">
    <citation type="submission" date="2012-02" db="EMBL/GenBank/DDBJ databases">
        <title>Complete sequence of Desulfitobacterium dichloroeliminans LMG P-21439.</title>
        <authorList>
            <person name="Lucas S."/>
            <person name="Han J."/>
            <person name="Lapidus A."/>
            <person name="Cheng J.-F."/>
            <person name="Goodwin L."/>
            <person name="Pitluck S."/>
            <person name="Peters L."/>
            <person name="Ovchinnikova G."/>
            <person name="Teshima H."/>
            <person name="Detter J.C."/>
            <person name="Han C."/>
            <person name="Tapia R."/>
            <person name="Land M."/>
            <person name="Hauser L."/>
            <person name="Kyrpides N."/>
            <person name="Ivanova N."/>
            <person name="Pagani I."/>
            <person name="Kruse T."/>
            <person name="de Vos W.M."/>
            <person name="Boon N."/>
            <person name="Smidt H."/>
            <person name="Woyke T."/>
        </authorList>
    </citation>
    <scope>NUCLEOTIDE SEQUENCE [LARGE SCALE GENOMIC DNA]</scope>
    <source>
        <strain evidence="4">LMG P-21439 / DCA1</strain>
    </source>
</reference>
<keyword evidence="2" id="KW-1133">Transmembrane helix</keyword>
<dbReference type="Pfam" id="PF02645">
    <property type="entry name" value="DegV"/>
    <property type="match status" value="1"/>
</dbReference>
<dbReference type="PROSITE" id="PS51482">
    <property type="entry name" value="DEGV"/>
    <property type="match status" value="1"/>
</dbReference>
<proteinExistence type="predicted"/>
<sequence>MIKIVADSTCDLSDEVLEMYNIDIAPLTINIGDKDYRDRIDIFPDEFYGMIEGLDAEPKTAMPSPTEYLRIFNQALQDGHTSILCICMSSGTSGAYQSAVLAQAYFVEEHPDLAGVLHVVDSKCMSHGSGWLILKSAKMRAAGASFEEIVEFVENKKTNVKHYLSVDDLDHLIRSGRLSNASAFVGKLLKLKPIMTMKKGKGSIVAKERGRKRVLEHYVTEFIRRNDPEYTDFIIIGYTSDLTFAENLKLKLEKDTEFQGEIYIMQMGVAVGTHVGLGALSMFFMEKGHHRDNILINEVHGLAELKNHILRK</sequence>
<dbReference type="SUPFAM" id="SSF82549">
    <property type="entry name" value="DAK1/DegV-like"/>
    <property type="match status" value="1"/>
</dbReference>
<dbReference type="KEGG" id="ddl:Desdi_1570"/>
<dbReference type="NCBIfam" id="TIGR00762">
    <property type="entry name" value="DegV"/>
    <property type="match status" value="1"/>
</dbReference>
<feature type="transmembrane region" description="Helical" evidence="2">
    <location>
        <begin position="263"/>
        <end position="285"/>
    </location>
</feature>
<evidence type="ECO:0000256" key="2">
    <source>
        <dbReference type="SAM" id="Phobius"/>
    </source>
</evidence>
<dbReference type="PANTHER" id="PTHR33434">
    <property type="entry name" value="DEGV DOMAIN-CONTAINING PROTEIN DR_1986-RELATED"/>
    <property type="match status" value="1"/>
</dbReference>
<evidence type="ECO:0000313" key="3">
    <source>
        <dbReference type="EMBL" id="AGA69063.1"/>
    </source>
</evidence>
<accession>L0F809</accession>
<dbReference type="eggNOG" id="COG1307">
    <property type="taxonomic scope" value="Bacteria"/>
</dbReference>
<evidence type="ECO:0000313" key="4">
    <source>
        <dbReference type="Proteomes" id="UP000010797"/>
    </source>
</evidence>
<keyword evidence="2" id="KW-0472">Membrane</keyword>
<evidence type="ECO:0000256" key="1">
    <source>
        <dbReference type="ARBA" id="ARBA00023121"/>
    </source>
</evidence>
<gene>
    <name evidence="3" type="ordered locus">Desdi_1570</name>
</gene>
<protein>
    <submittedName>
        <fullName evidence="3">EDD domain protein, DegV family</fullName>
    </submittedName>
</protein>
<dbReference type="OrthoDB" id="9780216at2"/>
<dbReference type="AlphaFoldDB" id="L0F809"/>
<keyword evidence="1" id="KW-0446">Lipid-binding</keyword>
<dbReference type="InterPro" id="IPR043168">
    <property type="entry name" value="DegV_C"/>
</dbReference>
<dbReference type="InterPro" id="IPR003797">
    <property type="entry name" value="DegV"/>
</dbReference>
<dbReference type="Gene3D" id="3.30.1180.10">
    <property type="match status" value="1"/>
</dbReference>
<dbReference type="Proteomes" id="UP000010797">
    <property type="component" value="Chromosome"/>
</dbReference>
<dbReference type="GO" id="GO:0008289">
    <property type="term" value="F:lipid binding"/>
    <property type="evidence" value="ECO:0007669"/>
    <property type="project" value="UniProtKB-KW"/>
</dbReference>
<organism evidence="3 4">
    <name type="scientific">Desulfitobacterium dichloroeliminans (strain LMG P-21439 / DCA1)</name>
    <dbReference type="NCBI Taxonomy" id="871963"/>
    <lineage>
        <taxon>Bacteria</taxon>
        <taxon>Bacillati</taxon>
        <taxon>Bacillota</taxon>
        <taxon>Clostridia</taxon>
        <taxon>Eubacteriales</taxon>
        <taxon>Desulfitobacteriaceae</taxon>
        <taxon>Desulfitobacterium</taxon>
    </lineage>
</organism>
<dbReference type="Gene3D" id="3.40.50.10170">
    <property type="match status" value="1"/>
</dbReference>
<name>L0F809_DESDL</name>
<keyword evidence="4" id="KW-1185">Reference proteome</keyword>
<dbReference type="HOGENOM" id="CLU_048251_0_1_9"/>